<accession>A0A5B8Z567</accession>
<dbReference type="OrthoDB" id="2659690at2"/>
<evidence type="ECO:0000313" key="1">
    <source>
        <dbReference type="EMBL" id="QED48091.1"/>
    </source>
</evidence>
<dbReference type="KEGG" id="bda:FSZ17_13050"/>
<reference evidence="2" key="1">
    <citation type="submission" date="2019-08" db="EMBL/GenBank/DDBJ databases">
        <authorList>
            <person name="Zheng X."/>
        </authorList>
    </citation>
    <scope>NUCLEOTIDE SEQUENCE [LARGE SCALE GENOMIC DNA]</scope>
    <source>
        <strain evidence="2">FJAT-25496</strain>
    </source>
</reference>
<dbReference type="RefSeq" id="WP_057770736.1">
    <property type="nucleotide sequence ID" value="NZ_CP042593.1"/>
</dbReference>
<sequence length="70" mass="8043">MKFIYFNDTGRKVSIHPAIFSHGCTGLREPIKPLEQRVFELPEGTFPWVKMWDYGEIGSSILVSPMKEAE</sequence>
<dbReference type="AlphaFoldDB" id="A0A5B8Z567"/>
<dbReference type="EMBL" id="CP042593">
    <property type="protein sequence ID" value="QED48091.1"/>
    <property type="molecule type" value="Genomic_DNA"/>
</dbReference>
<evidence type="ECO:0000313" key="2">
    <source>
        <dbReference type="Proteomes" id="UP000321555"/>
    </source>
</evidence>
<organism evidence="1 2">
    <name type="scientific">Cytobacillus dafuensis</name>
    <name type="common">Bacillus dafuensis</name>
    <dbReference type="NCBI Taxonomy" id="1742359"/>
    <lineage>
        <taxon>Bacteria</taxon>
        <taxon>Bacillati</taxon>
        <taxon>Bacillota</taxon>
        <taxon>Bacilli</taxon>
        <taxon>Bacillales</taxon>
        <taxon>Bacillaceae</taxon>
        <taxon>Cytobacillus</taxon>
    </lineage>
</organism>
<dbReference type="Proteomes" id="UP000321555">
    <property type="component" value="Chromosome"/>
</dbReference>
<name>A0A5B8Z567_CYTDA</name>
<proteinExistence type="predicted"/>
<gene>
    <name evidence="1" type="ORF">FSZ17_13050</name>
</gene>
<protein>
    <submittedName>
        <fullName evidence="1">Uncharacterized protein</fullName>
    </submittedName>
</protein>
<dbReference type="STRING" id="1742359.GCA_001439625_01674"/>
<keyword evidence="2" id="KW-1185">Reference proteome</keyword>